<proteinExistence type="predicted"/>
<evidence type="ECO:0000313" key="2">
    <source>
        <dbReference type="Proteomes" id="UP001139104"/>
    </source>
</evidence>
<gene>
    <name evidence="1" type="ORF">K2U94_19695</name>
</gene>
<comment type="caution">
    <text evidence="1">The sequence shown here is derived from an EMBL/GenBank/DDBJ whole genome shotgun (WGS) entry which is preliminary data.</text>
</comment>
<dbReference type="EMBL" id="JAIVFP010000002">
    <property type="protein sequence ID" value="MCI4684965.1"/>
    <property type="molecule type" value="Genomic_DNA"/>
</dbReference>
<dbReference type="RefSeq" id="WP_243068994.1">
    <property type="nucleotide sequence ID" value="NZ_JAIVFP010000002.1"/>
</dbReference>
<dbReference type="Proteomes" id="UP001139104">
    <property type="component" value="Unassembled WGS sequence"/>
</dbReference>
<sequence length="170" mass="18848">MKSIVRKRGRIFCKPLNLHFPQIYRLSRRMPAEQISAAPGEWIAGSHVEFSLSGEASSRSGIVCVEPIEHLAPSDQNSLVLRHHWSRSRAQAYLQGVEDSNSVLPIGGVFVSDQAFFTLIQRATSKAWRGPAIFYLADLFEDDGVLGAQNWETSAACDGIIKRTDIFCNG</sequence>
<protein>
    <submittedName>
        <fullName evidence="1">Uncharacterized protein</fullName>
    </submittedName>
</protein>
<reference evidence="1" key="1">
    <citation type="journal article" date="2022" name="ISME J.">
        <title>Identification of active gaseous-alkane degraders at natural gas seeps.</title>
        <authorList>
            <person name="Farhan Ul Haque M."/>
            <person name="Hernandez M."/>
            <person name="Crombie A.T."/>
            <person name="Murrell J.C."/>
        </authorList>
    </citation>
    <scope>NUCLEOTIDE SEQUENCE</scope>
    <source>
        <strain evidence="1">PC2</strain>
    </source>
</reference>
<evidence type="ECO:0000313" key="1">
    <source>
        <dbReference type="EMBL" id="MCI4684965.1"/>
    </source>
</evidence>
<organism evidence="1 2">
    <name type="scientific">Candidatus Rhodoblastus alkanivorans</name>
    <dbReference type="NCBI Taxonomy" id="2954117"/>
    <lineage>
        <taxon>Bacteria</taxon>
        <taxon>Pseudomonadati</taxon>
        <taxon>Pseudomonadota</taxon>
        <taxon>Alphaproteobacteria</taxon>
        <taxon>Hyphomicrobiales</taxon>
        <taxon>Rhodoblastaceae</taxon>
        <taxon>Rhodoblastus</taxon>
    </lineage>
</organism>
<keyword evidence="2" id="KW-1185">Reference proteome</keyword>
<accession>A0ABS9ZBX0</accession>
<name>A0ABS9ZBX0_9HYPH</name>